<reference evidence="2 3" key="2">
    <citation type="submission" date="2019-12" db="UniProtKB">
        <authorList>
            <consortium name="WormBaseParasite"/>
        </authorList>
    </citation>
    <scope>IDENTIFICATION</scope>
</reference>
<dbReference type="Proteomes" id="UP000046395">
    <property type="component" value="Unassembled WGS sequence"/>
</dbReference>
<dbReference type="AlphaFoldDB" id="A0A5S6QT57"/>
<evidence type="ECO:0000313" key="2">
    <source>
        <dbReference type="WBParaSite" id="TMUE_0000000136.1"/>
    </source>
</evidence>
<dbReference type="WBParaSite" id="TMUE_0000000136.1">
    <property type="protein sequence ID" value="TMUE_0000000136.1"/>
    <property type="gene ID" value="WBGene00296084"/>
</dbReference>
<keyword evidence="1" id="KW-1185">Reference proteome</keyword>
<name>A0A5S6QT57_TRIMR</name>
<organism evidence="1 3">
    <name type="scientific">Trichuris muris</name>
    <name type="common">Mouse whipworm</name>
    <dbReference type="NCBI Taxonomy" id="70415"/>
    <lineage>
        <taxon>Eukaryota</taxon>
        <taxon>Metazoa</taxon>
        <taxon>Ecdysozoa</taxon>
        <taxon>Nematoda</taxon>
        <taxon>Enoplea</taxon>
        <taxon>Dorylaimia</taxon>
        <taxon>Trichinellida</taxon>
        <taxon>Trichuridae</taxon>
        <taxon>Trichuris</taxon>
    </lineage>
</organism>
<evidence type="ECO:0000313" key="1">
    <source>
        <dbReference type="Proteomes" id="UP000046395"/>
    </source>
</evidence>
<proteinExistence type="predicted"/>
<protein>
    <submittedName>
        <fullName evidence="2 3">Uncharacterized protein</fullName>
    </submittedName>
</protein>
<evidence type="ECO:0000313" key="3">
    <source>
        <dbReference type="WBParaSite" id="TMUE_2000010087.1"/>
    </source>
</evidence>
<sequence>MQFGSLTCDGCFPRRRPEGFETSLRRLIAQYSLKALRGMEPLKREDLKELDRFSCELHGIICSLVKAGHEAEMISAGNLDDVVSKLTPCLREKWTEKARSLPCPVNLQSLDEWLCDFVLTKR</sequence>
<dbReference type="WBParaSite" id="TMUE_2000010087.1">
    <property type="protein sequence ID" value="TMUE_2000010087.1"/>
    <property type="gene ID" value="WBGene00300841"/>
</dbReference>
<accession>A0A5S6QT57</accession>
<reference evidence="1" key="1">
    <citation type="submission" date="2014-03" db="EMBL/GenBank/DDBJ databases">
        <title>The whipworm genome and dual-species transcriptomics of an intimate host-pathogen interaction.</title>
        <authorList>
            <person name="Foth B.J."/>
            <person name="Tsai I.J."/>
            <person name="Reid A.J."/>
            <person name="Bancroft A.J."/>
            <person name="Nichol S."/>
            <person name="Tracey A."/>
            <person name="Holroyd N."/>
            <person name="Cotton J.A."/>
            <person name="Stanley E.J."/>
            <person name="Zarowiecki M."/>
            <person name="Liu J.Z."/>
            <person name="Huckvale T."/>
            <person name="Cooper P.J."/>
            <person name="Grencis R.K."/>
            <person name="Berriman M."/>
        </authorList>
    </citation>
    <scope>NUCLEOTIDE SEQUENCE [LARGE SCALE GENOMIC DNA]</scope>
    <source>
        <strain evidence="1">Edinburgh</strain>
    </source>
</reference>